<dbReference type="GO" id="GO:0008784">
    <property type="term" value="F:alanine racemase activity"/>
    <property type="evidence" value="ECO:0007669"/>
    <property type="project" value="TreeGrafter"/>
</dbReference>
<protein>
    <submittedName>
        <fullName evidence="5">Alanine/ornithine racemase family PLP-dependent enzyme</fullName>
    </submittedName>
    <submittedName>
        <fullName evidence="6">PLP-binding barrel</fullName>
    </submittedName>
</protein>
<gene>
    <name evidence="5" type="ORF">D7U36_04420</name>
    <name evidence="6" type="ORF">PROPAUS_0914</name>
</gene>
<organism evidence="6 7">
    <name type="scientific">Propionibacterium australiense</name>
    <dbReference type="NCBI Taxonomy" id="119981"/>
    <lineage>
        <taxon>Bacteria</taxon>
        <taxon>Bacillati</taxon>
        <taxon>Actinomycetota</taxon>
        <taxon>Actinomycetes</taxon>
        <taxon>Propionibacteriales</taxon>
        <taxon>Propionibacteriaceae</taxon>
        <taxon>Propionibacterium</taxon>
    </lineage>
</organism>
<comment type="cofactor">
    <cofactor evidence="1">
        <name>pyridoxal 5'-phosphate</name>
        <dbReference type="ChEBI" id="CHEBI:597326"/>
    </cofactor>
</comment>
<accession>A0A383S582</accession>
<reference evidence="5 8" key="3">
    <citation type="submission" date="2018-10" db="EMBL/GenBank/DDBJ databases">
        <title>Propionibacterium australiense Genome Sequencing and Assembly.</title>
        <authorList>
            <person name="Bernier A.-M."/>
            <person name="Bernard K."/>
        </authorList>
    </citation>
    <scope>NUCLEOTIDE SEQUENCE [LARGE SCALE GENOMIC DNA]</scope>
    <source>
        <strain evidence="5 8">NML98A078</strain>
    </source>
</reference>
<sequence>MYAATPRLEILVDRIAGNARSLAEQCRASGVRVAAVTKVLNAHPALLEALAAAGLQEIADSRIDNLRRIAEMGHRGPRLLLRAPTPRTAAEAVHWADCSLNTSSRTVAALSRAAESVGVTHKVILMIDVGDLREGVWPDRAIAEAVAMSRMPHVELVGVGANLACYGGVLPSVDNMSRLVEIRDACREATGLDLPVVSGGNSANLALMASGQMPGEINHLRLGESIILGRNTLDREPWPGTRQDTVRVVGEVIEVGRKPSVPLGETGQDAFGRHPVFTDRGVRTRAICNLGRQDVVPENLAPTDPGIIVLGASSDHLILDVTDAGTPVDVGDEIAFWPGYSALLAASTSAHVHKRAVREP</sequence>
<feature type="domain" description="Alanine racemase N-terminal" evidence="4">
    <location>
        <begin position="12"/>
        <end position="226"/>
    </location>
</feature>
<dbReference type="RefSeq" id="WP_119161371.1">
    <property type="nucleotide sequence ID" value="NZ_LR134442.1"/>
</dbReference>
<evidence type="ECO:0000313" key="5">
    <source>
        <dbReference type="EMBL" id="RLP11362.1"/>
    </source>
</evidence>
<reference evidence="6" key="2">
    <citation type="submission" date="2018-08" db="EMBL/GenBank/DDBJ databases">
        <authorList>
            <person name="Ferrada E.E."/>
            <person name="Latorre B.A."/>
        </authorList>
    </citation>
    <scope>NUCLEOTIDE SEQUENCE [LARGE SCALE GENOMIC DNA]</scope>
    <source>
        <strain evidence="6">Propionibacterium_australiense1</strain>
    </source>
</reference>
<dbReference type="AlphaFoldDB" id="A0A383S582"/>
<dbReference type="PANTHER" id="PTHR30511:SF3">
    <property type="entry name" value="LYSINE RACEMASE"/>
    <property type="match status" value="1"/>
</dbReference>
<dbReference type="CDD" id="cd06815">
    <property type="entry name" value="PLPDE_III_AR_like_1"/>
    <property type="match status" value="1"/>
</dbReference>
<evidence type="ECO:0000313" key="7">
    <source>
        <dbReference type="Proteomes" id="UP000263928"/>
    </source>
</evidence>
<evidence type="ECO:0000256" key="3">
    <source>
        <dbReference type="ARBA" id="ARBA00023235"/>
    </source>
</evidence>
<dbReference type="Gene3D" id="3.20.20.10">
    <property type="entry name" value="Alanine racemase"/>
    <property type="match status" value="1"/>
</dbReference>
<dbReference type="EMBL" id="RCIW01000005">
    <property type="protein sequence ID" value="RLP11362.1"/>
    <property type="molecule type" value="Genomic_DNA"/>
</dbReference>
<dbReference type="Pfam" id="PF01168">
    <property type="entry name" value="Ala_racemase_N"/>
    <property type="match status" value="1"/>
</dbReference>
<dbReference type="EMBL" id="UNQJ01000004">
    <property type="protein sequence ID" value="SYZ33003.1"/>
    <property type="molecule type" value="Genomic_DNA"/>
</dbReference>
<proteinExistence type="predicted"/>
<dbReference type="GO" id="GO:0005829">
    <property type="term" value="C:cytosol"/>
    <property type="evidence" value="ECO:0007669"/>
    <property type="project" value="TreeGrafter"/>
</dbReference>
<keyword evidence="2" id="KW-0663">Pyridoxal phosphate</keyword>
<name>A0A383S582_9ACTN</name>
<dbReference type="InterPro" id="IPR029066">
    <property type="entry name" value="PLP-binding_barrel"/>
</dbReference>
<evidence type="ECO:0000259" key="4">
    <source>
        <dbReference type="Pfam" id="PF01168"/>
    </source>
</evidence>
<dbReference type="GO" id="GO:0030170">
    <property type="term" value="F:pyridoxal phosphate binding"/>
    <property type="evidence" value="ECO:0007669"/>
    <property type="project" value="TreeGrafter"/>
</dbReference>
<dbReference type="Proteomes" id="UP000279336">
    <property type="component" value="Unassembled WGS sequence"/>
</dbReference>
<dbReference type="SUPFAM" id="SSF51419">
    <property type="entry name" value="PLP-binding barrel"/>
    <property type="match status" value="1"/>
</dbReference>
<keyword evidence="7" id="KW-1185">Reference proteome</keyword>
<evidence type="ECO:0000313" key="8">
    <source>
        <dbReference type="Proteomes" id="UP000279336"/>
    </source>
</evidence>
<dbReference type="Proteomes" id="UP000263928">
    <property type="component" value="Unassembled WGS sequence"/>
</dbReference>
<evidence type="ECO:0000256" key="2">
    <source>
        <dbReference type="ARBA" id="ARBA00022898"/>
    </source>
</evidence>
<evidence type="ECO:0000256" key="1">
    <source>
        <dbReference type="ARBA" id="ARBA00001933"/>
    </source>
</evidence>
<dbReference type="InterPro" id="IPR000821">
    <property type="entry name" value="Ala_racemase"/>
</dbReference>
<dbReference type="PANTHER" id="PTHR30511">
    <property type="entry name" value="ALANINE RACEMASE"/>
    <property type="match status" value="1"/>
</dbReference>
<reference evidence="7" key="1">
    <citation type="submission" date="2018-08" db="EMBL/GenBank/DDBJ databases">
        <authorList>
            <person name="Hornung B."/>
        </authorList>
    </citation>
    <scope>NUCLEOTIDE SEQUENCE [LARGE SCALE GENOMIC DNA]</scope>
</reference>
<keyword evidence="3" id="KW-0413">Isomerase</keyword>
<dbReference type="OrthoDB" id="504078at2"/>
<dbReference type="InterPro" id="IPR001608">
    <property type="entry name" value="Ala_racemase_N"/>
</dbReference>
<evidence type="ECO:0000313" key="6">
    <source>
        <dbReference type="EMBL" id="SYZ33003.1"/>
    </source>
</evidence>